<feature type="compositionally biased region" description="Polar residues" evidence="1">
    <location>
        <begin position="399"/>
        <end position="410"/>
    </location>
</feature>
<evidence type="ECO:0000313" key="3">
    <source>
        <dbReference type="Proteomes" id="UP001642360"/>
    </source>
</evidence>
<keyword evidence="3" id="KW-1185">Reference proteome</keyword>
<reference evidence="2 3" key="1">
    <citation type="submission" date="2024-02" db="EMBL/GenBank/DDBJ databases">
        <authorList>
            <person name="Vignale AGUSTIN F."/>
            <person name="Sosa J E."/>
            <person name="Modenutti C."/>
        </authorList>
    </citation>
    <scope>NUCLEOTIDE SEQUENCE [LARGE SCALE GENOMIC DNA]</scope>
</reference>
<organism evidence="2 3">
    <name type="scientific">Ilex paraguariensis</name>
    <name type="common">yerba mate</name>
    <dbReference type="NCBI Taxonomy" id="185542"/>
    <lineage>
        <taxon>Eukaryota</taxon>
        <taxon>Viridiplantae</taxon>
        <taxon>Streptophyta</taxon>
        <taxon>Embryophyta</taxon>
        <taxon>Tracheophyta</taxon>
        <taxon>Spermatophyta</taxon>
        <taxon>Magnoliopsida</taxon>
        <taxon>eudicotyledons</taxon>
        <taxon>Gunneridae</taxon>
        <taxon>Pentapetalae</taxon>
        <taxon>asterids</taxon>
        <taxon>campanulids</taxon>
        <taxon>Aquifoliales</taxon>
        <taxon>Aquifoliaceae</taxon>
        <taxon>Ilex</taxon>
    </lineage>
</organism>
<feature type="region of interest" description="Disordered" evidence="1">
    <location>
        <begin position="383"/>
        <end position="428"/>
    </location>
</feature>
<sequence length="618" mass="69624">MAVNYETIKSFVEKGFGVCNADRKHDMVQDDMQPSDLPKDLQNLFSLLDDMTNKGLCHFVEILTGGLTKFDKTRWKMKQIIKECLPKKLRSQNGKHHMDTMKQLSQLLRDPHNFRRNHAILPAPSSQSSHVAAIKVLNGLEDLPFRTLSAMHRKLRCIKGDVPQIQPRKKSGWARTLLIDKVRKRCMKMLSELGEGDQLQEPLAKAMAVAGITFKQILECPSVTEFRDFSPEVEALQNDIGKAIWLLEKLRFTELKKLQLLLDPNSELSGRSLRMAVRNLLTEYLFECSEMDTIPECLAQTLTFINRSSQSSSGISCLKDGIQEELECVLSASAQIRQIVLDLVPELEFDQDFADAYMEKLEESDDGGSWNEDKKPVELLQSSNFHSSDSNDHGESIEETSPTNFRSPVSLTKRDGSSSVLSPNRELNSKLESVNMNGTDSVDCYASSSSCWETKIDNSQYIDKNHSQLGTSGKVGSIDSHSLAFVANRSGSFPKRQEPKIDTVDLSQFISPVFSCGDVVHNKKNFSRNEYLAIQEASDETSMVAFRLIGHMLDQFAKVDRLKLDGGDVSYLRSNDSNRRNIQGVYIELALHEEFGATKCSPHFALMPRQAPKSFKQH</sequence>
<evidence type="ECO:0000313" key="2">
    <source>
        <dbReference type="EMBL" id="CAK9184866.1"/>
    </source>
</evidence>
<dbReference type="PANTHER" id="PTHR36071">
    <property type="entry name" value="DNA DOUBLE-STRAND BREAK REPAIR PROTEIN"/>
    <property type="match status" value="1"/>
</dbReference>
<dbReference type="EMBL" id="CAUOFW020009113">
    <property type="protein sequence ID" value="CAK9184866.1"/>
    <property type="molecule type" value="Genomic_DNA"/>
</dbReference>
<dbReference type="Proteomes" id="UP001642360">
    <property type="component" value="Unassembled WGS sequence"/>
</dbReference>
<dbReference type="PANTHER" id="PTHR36071:SF1">
    <property type="entry name" value="DNA DOUBLE-STRAND BREAK REPAIR PROTEIN"/>
    <property type="match status" value="1"/>
</dbReference>
<gene>
    <name evidence="2" type="ORF">ILEXP_LOCUS55214</name>
</gene>
<accession>A0ABC8UUU5</accession>
<protein>
    <submittedName>
        <fullName evidence="2">Uncharacterized protein</fullName>
    </submittedName>
</protein>
<evidence type="ECO:0000256" key="1">
    <source>
        <dbReference type="SAM" id="MobiDB-lite"/>
    </source>
</evidence>
<name>A0ABC8UUU5_9AQUA</name>
<dbReference type="AlphaFoldDB" id="A0ABC8UUU5"/>
<proteinExistence type="predicted"/>
<feature type="compositionally biased region" description="Polar residues" evidence="1">
    <location>
        <begin position="417"/>
        <end position="428"/>
    </location>
</feature>
<comment type="caution">
    <text evidence="2">The sequence shown here is derived from an EMBL/GenBank/DDBJ whole genome shotgun (WGS) entry which is preliminary data.</text>
</comment>